<keyword evidence="1" id="KW-1133">Transmembrane helix</keyword>
<dbReference type="OrthoDB" id="594804at2759"/>
<keyword evidence="3" id="KW-1185">Reference proteome</keyword>
<accession>A0A9D3ZHK1</accession>
<evidence type="ECO:0008006" key="4">
    <source>
        <dbReference type="Google" id="ProtNLM"/>
    </source>
</evidence>
<dbReference type="AlphaFoldDB" id="A0A9D3ZHK1"/>
<evidence type="ECO:0000313" key="2">
    <source>
        <dbReference type="EMBL" id="KAH1038545.1"/>
    </source>
</evidence>
<evidence type="ECO:0000256" key="1">
    <source>
        <dbReference type="SAM" id="Phobius"/>
    </source>
</evidence>
<keyword evidence="1" id="KW-0812">Transmembrane</keyword>
<name>A0A9D3ZHK1_9ROSI</name>
<comment type="caution">
    <text evidence="2">The sequence shown here is derived from an EMBL/GenBank/DDBJ whole genome shotgun (WGS) entry which is preliminary data.</text>
</comment>
<gene>
    <name evidence="2" type="ORF">J1N35_040288</name>
</gene>
<feature type="transmembrane region" description="Helical" evidence="1">
    <location>
        <begin position="23"/>
        <end position="45"/>
    </location>
</feature>
<evidence type="ECO:0000313" key="3">
    <source>
        <dbReference type="Proteomes" id="UP000828251"/>
    </source>
</evidence>
<reference evidence="2 3" key="1">
    <citation type="journal article" date="2021" name="Plant Biotechnol. J.">
        <title>Multi-omics assisted identification of the key and species-specific regulatory components of drought-tolerant mechanisms in Gossypium stocksii.</title>
        <authorList>
            <person name="Yu D."/>
            <person name="Ke L."/>
            <person name="Zhang D."/>
            <person name="Wu Y."/>
            <person name="Sun Y."/>
            <person name="Mei J."/>
            <person name="Sun J."/>
            <person name="Sun Y."/>
        </authorList>
    </citation>
    <scope>NUCLEOTIDE SEQUENCE [LARGE SCALE GENOMIC DNA]</scope>
    <source>
        <strain evidence="3">cv. E1</strain>
        <tissue evidence="2">Leaf</tissue>
    </source>
</reference>
<keyword evidence="1" id="KW-0472">Membrane</keyword>
<proteinExistence type="predicted"/>
<organism evidence="2 3">
    <name type="scientific">Gossypium stocksii</name>
    <dbReference type="NCBI Taxonomy" id="47602"/>
    <lineage>
        <taxon>Eukaryota</taxon>
        <taxon>Viridiplantae</taxon>
        <taxon>Streptophyta</taxon>
        <taxon>Embryophyta</taxon>
        <taxon>Tracheophyta</taxon>
        <taxon>Spermatophyta</taxon>
        <taxon>Magnoliopsida</taxon>
        <taxon>eudicotyledons</taxon>
        <taxon>Gunneridae</taxon>
        <taxon>Pentapetalae</taxon>
        <taxon>rosids</taxon>
        <taxon>malvids</taxon>
        <taxon>Malvales</taxon>
        <taxon>Malvaceae</taxon>
        <taxon>Malvoideae</taxon>
        <taxon>Gossypium</taxon>
    </lineage>
</organism>
<dbReference type="Proteomes" id="UP000828251">
    <property type="component" value="Unassembled WGS sequence"/>
</dbReference>
<sequence>MDTPTTLLDLTALKTGDDRFSDLPGYIILHVLLFIGSNDIIGLSYASRKFGQLPTCNLYFKLGCDSKKCRPSCKQVQGFLKGFLNQHNEPQIDRFRLHWFCHASRYDIEGSIFSLCVQKAFKA</sequence>
<protein>
    <recommendedName>
        <fullName evidence="4">F-box domain-containing protein</fullName>
    </recommendedName>
</protein>
<dbReference type="EMBL" id="JAIQCV010000012">
    <property type="protein sequence ID" value="KAH1038545.1"/>
    <property type="molecule type" value="Genomic_DNA"/>
</dbReference>